<evidence type="ECO:0000256" key="1">
    <source>
        <dbReference type="ARBA" id="ARBA00022468"/>
    </source>
</evidence>
<dbReference type="FunFam" id="1.10.220.150:FF:000009">
    <property type="entry name" value="stromal membrane-associated protein 1 isoform X1"/>
    <property type="match status" value="1"/>
</dbReference>
<dbReference type="Pfam" id="PF01412">
    <property type="entry name" value="ArfGap"/>
    <property type="match status" value="1"/>
</dbReference>
<keyword evidence="1" id="KW-0343">GTPase activation</keyword>
<evidence type="ECO:0000256" key="6">
    <source>
        <dbReference type="SAM" id="MobiDB-lite"/>
    </source>
</evidence>
<comment type="caution">
    <text evidence="8">The sequence shown here is derived from an EMBL/GenBank/DDBJ whole genome shotgun (WGS) entry which is preliminary data.</text>
</comment>
<sequence>MNSRTQKDRGQKQNTNQAILSELLKEEGNRFCADCGAKGPRWASWNLGIFLCIRCAGIHRNLGVHISRVKSVNLDSWTPEQMDSIQQWGNKRAAEFWECYLPSDFRRPQTDSAVEAFIRNKYEHKKYLKKDGLPPSNVAKNSASKETKPAEKPKKRKEKKDEEITITRPRSEPQKTVSAPTPSSPPRSIAQPRPTSNPALVKAPEPAKPPALVDLFSLDAPTPTKSTDLLNSLAQAPVSSQPAKTSLESELIDFGAFQQNIVIDSGFTQSQQLDNNSSVPPVSNEDSLLKDDSASNKSTKDSIMALYAPKSQSNPPQMYGVPGGMYITPQQQPQPGSHPAVYNRMQGMSAAQGVPVGMTASVGNPLHQGLMQQQQQVAQVQQQLQQMKLKQQAATPHPNMQSGQGVFGSNSPGMANGWMPSQQPMSFPQQQHHQYITTGPAPTSINYGGYPMGLMPGSGQTMSNQLWK</sequence>
<evidence type="ECO:0000313" key="9">
    <source>
        <dbReference type="Proteomes" id="UP001249851"/>
    </source>
</evidence>
<organism evidence="8 9">
    <name type="scientific">Acropora cervicornis</name>
    <name type="common">Staghorn coral</name>
    <dbReference type="NCBI Taxonomy" id="6130"/>
    <lineage>
        <taxon>Eukaryota</taxon>
        <taxon>Metazoa</taxon>
        <taxon>Cnidaria</taxon>
        <taxon>Anthozoa</taxon>
        <taxon>Hexacorallia</taxon>
        <taxon>Scleractinia</taxon>
        <taxon>Astrocoeniina</taxon>
        <taxon>Acroporidae</taxon>
        <taxon>Acropora</taxon>
    </lineage>
</organism>
<dbReference type="GO" id="GO:0008270">
    <property type="term" value="F:zinc ion binding"/>
    <property type="evidence" value="ECO:0007669"/>
    <property type="project" value="UniProtKB-KW"/>
</dbReference>
<keyword evidence="2" id="KW-0479">Metal-binding</keyword>
<feature type="compositionally biased region" description="Basic and acidic residues" evidence="6">
    <location>
        <begin position="287"/>
        <end position="297"/>
    </location>
</feature>
<dbReference type="AlphaFoldDB" id="A0AAD9Q2V5"/>
<accession>A0AAD9Q2V5</accession>
<feature type="region of interest" description="Disordered" evidence="6">
    <location>
        <begin position="129"/>
        <end position="206"/>
    </location>
</feature>
<dbReference type="GO" id="GO:0005737">
    <property type="term" value="C:cytoplasm"/>
    <property type="evidence" value="ECO:0007669"/>
    <property type="project" value="TreeGrafter"/>
</dbReference>
<evidence type="ECO:0000259" key="7">
    <source>
        <dbReference type="PROSITE" id="PS50115"/>
    </source>
</evidence>
<feature type="region of interest" description="Disordered" evidence="6">
    <location>
        <begin position="271"/>
        <end position="297"/>
    </location>
</feature>
<feature type="compositionally biased region" description="Basic and acidic residues" evidence="6">
    <location>
        <begin position="159"/>
        <end position="173"/>
    </location>
</feature>
<dbReference type="PROSITE" id="PS50115">
    <property type="entry name" value="ARFGAP"/>
    <property type="match status" value="1"/>
</dbReference>
<dbReference type="EMBL" id="JARQWQ010000075">
    <property type="protein sequence ID" value="KAK2553661.1"/>
    <property type="molecule type" value="Genomic_DNA"/>
</dbReference>
<evidence type="ECO:0000256" key="2">
    <source>
        <dbReference type="ARBA" id="ARBA00022723"/>
    </source>
</evidence>
<dbReference type="PRINTS" id="PR00405">
    <property type="entry name" value="REVINTRACTNG"/>
</dbReference>
<evidence type="ECO:0000256" key="3">
    <source>
        <dbReference type="ARBA" id="ARBA00022771"/>
    </source>
</evidence>
<dbReference type="Gene3D" id="1.10.220.150">
    <property type="entry name" value="Arf GTPase activating protein"/>
    <property type="match status" value="1"/>
</dbReference>
<feature type="domain" description="Arf-GAP" evidence="7">
    <location>
        <begin position="17"/>
        <end position="135"/>
    </location>
</feature>
<keyword evidence="3 5" id="KW-0863">Zinc-finger</keyword>
<dbReference type="SMART" id="SM00105">
    <property type="entry name" value="ArfGap"/>
    <property type="match status" value="1"/>
</dbReference>
<reference evidence="8" key="2">
    <citation type="journal article" date="2023" name="Science">
        <title>Genomic signatures of disease resistance in endangered staghorn corals.</title>
        <authorList>
            <person name="Vollmer S.V."/>
            <person name="Selwyn J.D."/>
            <person name="Despard B.A."/>
            <person name="Roesel C.L."/>
        </authorList>
    </citation>
    <scope>NUCLEOTIDE SEQUENCE</scope>
    <source>
        <strain evidence="8">K2</strain>
    </source>
</reference>
<proteinExistence type="predicted"/>
<dbReference type="PANTHER" id="PTHR45705:SF1">
    <property type="entry name" value="FI20236P1"/>
    <property type="match status" value="1"/>
</dbReference>
<dbReference type="InterPro" id="IPR051718">
    <property type="entry name" value="ARF_GTPase-activating"/>
</dbReference>
<dbReference type="CDD" id="cd08839">
    <property type="entry name" value="ArfGap_SMAP"/>
    <property type="match status" value="1"/>
</dbReference>
<dbReference type="GO" id="GO:0005096">
    <property type="term" value="F:GTPase activator activity"/>
    <property type="evidence" value="ECO:0007669"/>
    <property type="project" value="UniProtKB-KW"/>
</dbReference>
<dbReference type="InterPro" id="IPR044732">
    <property type="entry name" value="ArfGAP_SMAP1-like"/>
</dbReference>
<keyword evidence="4" id="KW-0862">Zinc</keyword>
<gene>
    <name evidence="8" type="ORF">P5673_024884</name>
</gene>
<dbReference type="InterPro" id="IPR038508">
    <property type="entry name" value="ArfGAP_dom_sf"/>
</dbReference>
<keyword evidence="9" id="KW-1185">Reference proteome</keyword>
<dbReference type="SUPFAM" id="SSF57863">
    <property type="entry name" value="ArfGap/RecO-like zinc finger"/>
    <property type="match status" value="1"/>
</dbReference>
<dbReference type="InterPro" id="IPR037278">
    <property type="entry name" value="ARFGAP/RecO"/>
</dbReference>
<evidence type="ECO:0000256" key="4">
    <source>
        <dbReference type="ARBA" id="ARBA00022833"/>
    </source>
</evidence>
<evidence type="ECO:0000256" key="5">
    <source>
        <dbReference type="PROSITE-ProRule" id="PRU00288"/>
    </source>
</evidence>
<dbReference type="PANTHER" id="PTHR45705">
    <property type="entry name" value="FI20236P1"/>
    <property type="match status" value="1"/>
</dbReference>
<name>A0AAD9Q2V5_ACRCE</name>
<evidence type="ECO:0000313" key="8">
    <source>
        <dbReference type="EMBL" id="KAK2553661.1"/>
    </source>
</evidence>
<reference evidence="8" key="1">
    <citation type="journal article" date="2023" name="G3 (Bethesda)">
        <title>Whole genome assembly and annotation of the endangered Caribbean coral Acropora cervicornis.</title>
        <authorList>
            <person name="Selwyn J.D."/>
            <person name="Vollmer S.V."/>
        </authorList>
    </citation>
    <scope>NUCLEOTIDE SEQUENCE</scope>
    <source>
        <strain evidence="8">K2</strain>
    </source>
</reference>
<feature type="compositionally biased region" description="Polar residues" evidence="6">
    <location>
        <begin position="271"/>
        <end position="286"/>
    </location>
</feature>
<feature type="compositionally biased region" description="Basic and acidic residues" evidence="6">
    <location>
        <begin position="143"/>
        <end position="152"/>
    </location>
</feature>
<dbReference type="InterPro" id="IPR001164">
    <property type="entry name" value="ArfGAP_dom"/>
</dbReference>
<protein>
    <submittedName>
        <fullName evidence="8">Stromal membrane-associated protein 2</fullName>
    </submittedName>
</protein>
<dbReference type="Proteomes" id="UP001249851">
    <property type="component" value="Unassembled WGS sequence"/>
</dbReference>